<dbReference type="InterPro" id="IPR041657">
    <property type="entry name" value="HTH_17"/>
</dbReference>
<proteinExistence type="predicted"/>
<dbReference type="AlphaFoldDB" id="A0A6N9YLE5"/>
<protein>
    <submittedName>
        <fullName evidence="2">Helix-turn-helix domain-containing protein</fullName>
    </submittedName>
</protein>
<evidence type="ECO:0000313" key="3">
    <source>
        <dbReference type="Proteomes" id="UP000469185"/>
    </source>
</evidence>
<dbReference type="EMBL" id="JAAGOB010000005">
    <property type="protein sequence ID" value="NED95846.1"/>
    <property type="molecule type" value="Genomic_DNA"/>
</dbReference>
<keyword evidence="3" id="KW-1185">Reference proteome</keyword>
<dbReference type="GO" id="GO:0003677">
    <property type="term" value="F:DNA binding"/>
    <property type="evidence" value="ECO:0007669"/>
    <property type="project" value="InterPro"/>
</dbReference>
<accession>A0A6N9YLE5</accession>
<evidence type="ECO:0000259" key="1">
    <source>
        <dbReference type="Pfam" id="PF12728"/>
    </source>
</evidence>
<name>A0A6N9YLE5_9ACTN</name>
<dbReference type="Pfam" id="PF12728">
    <property type="entry name" value="HTH_17"/>
    <property type="match status" value="1"/>
</dbReference>
<sequence>MTRKETITMEAQVAERNPQGLLLTIEEAAHVLHIGRTKMCELLATGQVESVQIGRLRRVPFECLQAYVTGLLDADHTRHAA</sequence>
<gene>
    <name evidence="2" type="ORF">G1H11_11040</name>
</gene>
<evidence type="ECO:0000313" key="2">
    <source>
        <dbReference type="EMBL" id="NED95846.1"/>
    </source>
</evidence>
<feature type="domain" description="Helix-turn-helix" evidence="1">
    <location>
        <begin position="22"/>
        <end position="69"/>
    </location>
</feature>
<dbReference type="Proteomes" id="UP000469185">
    <property type="component" value="Unassembled WGS sequence"/>
</dbReference>
<dbReference type="InterPro" id="IPR010093">
    <property type="entry name" value="SinI_DNA-bd"/>
</dbReference>
<organism evidence="2 3">
    <name type="scientific">Phytoactinopolyspora alkaliphila</name>
    <dbReference type="NCBI Taxonomy" id="1783498"/>
    <lineage>
        <taxon>Bacteria</taxon>
        <taxon>Bacillati</taxon>
        <taxon>Actinomycetota</taxon>
        <taxon>Actinomycetes</taxon>
        <taxon>Jiangellales</taxon>
        <taxon>Jiangellaceae</taxon>
        <taxon>Phytoactinopolyspora</taxon>
    </lineage>
</organism>
<dbReference type="NCBIfam" id="TIGR01764">
    <property type="entry name" value="excise"/>
    <property type="match status" value="1"/>
</dbReference>
<comment type="caution">
    <text evidence="2">The sequence shown here is derived from an EMBL/GenBank/DDBJ whole genome shotgun (WGS) entry which is preliminary data.</text>
</comment>
<reference evidence="2 3" key="1">
    <citation type="submission" date="2020-02" db="EMBL/GenBank/DDBJ databases">
        <authorList>
            <person name="Li X.-J."/>
            <person name="Feng X.-M."/>
        </authorList>
    </citation>
    <scope>NUCLEOTIDE SEQUENCE [LARGE SCALE GENOMIC DNA]</scope>
    <source>
        <strain evidence="2 3">CGMCC 4.7225</strain>
    </source>
</reference>